<organism evidence="4 5">
    <name type="scientific">Aquimixticola soesokkakensis</name>
    <dbReference type="NCBI Taxonomy" id="1519096"/>
    <lineage>
        <taxon>Bacteria</taxon>
        <taxon>Pseudomonadati</taxon>
        <taxon>Pseudomonadota</taxon>
        <taxon>Alphaproteobacteria</taxon>
        <taxon>Rhodobacterales</taxon>
        <taxon>Paracoccaceae</taxon>
        <taxon>Aquimixticola</taxon>
    </lineage>
</organism>
<dbReference type="CDD" id="cd01062">
    <property type="entry name" value="RNase_T2_prok"/>
    <property type="match status" value="1"/>
</dbReference>
<evidence type="ECO:0000313" key="5">
    <source>
        <dbReference type="Proteomes" id="UP000193862"/>
    </source>
</evidence>
<dbReference type="InterPro" id="IPR036430">
    <property type="entry name" value="RNase_T2-like_sf"/>
</dbReference>
<dbReference type="GO" id="GO:0006401">
    <property type="term" value="P:RNA catabolic process"/>
    <property type="evidence" value="ECO:0007669"/>
    <property type="project" value="UniProtKB-ARBA"/>
</dbReference>
<proteinExistence type="inferred from homology"/>
<dbReference type="Pfam" id="PF00445">
    <property type="entry name" value="Ribonuclease_T2"/>
    <property type="match status" value="1"/>
</dbReference>
<dbReference type="GO" id="GO:0003723">
    <property type="term" value="F:RNA binding"/>
    <property type="evidence" value="ECO:0007669"/>
    <property type="project" value="InterPro"/>
</dbReference>
<dbReference type="PROSITE" id="PS00530">
    <property type="entry name" value="RNASE_T2_1"/>
    <property type="match status" value="1"/>
</dbReference>
<dbReference type="RefSeq" id="WP_085836780.1">
    <property type="nucleotide sequence ID" value="NZ_FWFS01000007.1"/>
</dbReference>
<name>A0A1Y5SUS5_9RHOB</name>
<protein>
    <submittedName>
        <fullName evidence="4">Ribonuclease T2 family protein</fullName>
    </submittedName>
</protein>
<evidence type="ECO:0000313" key="4">
    <source>
        <dbReference type="EMBL" id="SLN49004.1"/>
    </source>
</evidence>
<dbReference type="InterPro" id="IPR001568">
    <property type="entry name" value="RNase_T2-like"/>
</dbReference>
<dbReference type="InterPro" id="IPR039378">
    <property type="entry name" value="RNase_T2_prok"/>
</dbReference>
<dbReference type="Gene3D" id="3.90.730.10">
    <property type="entry name" value="Ribonuclease T2-like"/>
    <property type="match status" value="1"/>
</dbReference>
<accession>A0A1Y5SUS5</accession>
<dbReference type="AlphaFoldDB" id="A0A1Y5SUS5"/>
<dbReference type="SUPFAM" id="SSF55895">
    <property type="entry name" value="Ribonuclease Rh-like"/>
    <property type="match status" value="1"/>
</dbReference>
<keyword evidence="3" id="KW-0732">Signal</keyword>
<comment type="similarity">
    <text evidence="1 2">Belongs to the RNase T2 family.</text>
</comment>
<evidence type="ECO:0000256" key="2">
    <source>
        <dbReference type="RuleBase" id="RU004328"/>
    </source>
</evidence>
<dbReference type="GO" id="GO:0033897">
    <property type="term" value="F:ribonuclease T2 activity"/>
    <property type="evidence" value="ECO:0007669"/>
    <property type="project" value="InterPro"/>
</dbReference>
<dbReference type="EMBL" id="FWFS01000007">
    <property type="protein sequence ID" value="SLN49004.1"/>
    <property type="molecule type" value="Genomic_DNA"/>
</dbReference>
<gene>
    <name evidence="4" type="ORF">AQS8620_02072</name>
</gene>
<evidence type="ECO:0000256" key="3">
    <source>
        <dbReference type="SAM" id="SignalP"/>
    </source>
</evidence>
<reference evidence="4 5" key="1">
    <citation type="submission" date="2017-03" db="EMBL/GenBank/DDBJ databases">
        <authorList>
            <person name="Afonso C.L."/>
            <person name="Miller P.J."/>
            <person name="Scott M.A."/>
            <person name="Spackman E."/>
            <person name="Goraichik I."/>
            <person name="Dimitrov K.M."/>
            <person name="Suarez D.L."/>
            <person name="Swayne D.E."/>
        </authorList>
    </citation>
    <scope>NUCLEOTIDE SEQUENCE [LARGE SCALE GENOMIC DNA]</scope>
    <source>
        <strain evidence="4 5">CECT 8620</strain>
    </source>
</reference>
<feature type="signal peptide" evidence="3">
    <location>
        <begin position="1"/>
        <end position="24"/>
    </location>
</feature>
<feature type="chain" id="PRO_5012622022" evidence="3">
    <location>
        <begin position="25"/>
        <end position="215"/>
    </location>
</feature>
<dbReference type="PANTHER" id="PTHR11240">
    <property type="entry name" value="RIBONUCLEASE T2"/>
    <property type="match status" value="1"/>
</dbReference>
<dbReference type="PANTHER" id="PTHR11240:SF22">
    <property type="entry name" value="RIBONUCLEASE T2"/>
    <property type="match status" value="1"/>
</dbReference>
<keyword evidence="5" id="KW-1185">Reference proteome</keyword>
<dbReference type="InterPro" id="IPR018188">
    <property type="entry name" value="RNase_T2_His_AS_1"/>
</dbReference>
<sequence length="215" mass="23608">MRKAIVTAMMAGLLGLSAPASAQAAGDTAGAFDYYVLALSWSPTWCALEGDARNSPQCDRPLGWVLHGLWPQYERGYPADCTSAARDPSKRETAAMSDIMGTTGAAWYQWKKHGRCSGLEGRDFLALSRLAYDSITRPAVFRSLPDDIKLPASVVEAAFLKDNPGLERNQITVTCKDRRIQEVRICLTRDLEPRKCGADVIYDCTLEDALMADID</sequence>
<evidence type="ECO:0000256" key="1">
    <source>
        <dbReference type="ARBA" id="ARBA00007469"/>
    </source>
</evidence>
<dbReference type="OrthoDB" id="4720638at2"/>
<dbReference type="Proteomes" id="UP000193862">
    <property type="component" value="Unassembled WGS sequence"/>
</dbReference>